<evidence type="ECO:0000256" key="3">
    <source>
        <dbReference type="PROSITE-ProRule" id="PRU00023"/>
    </source>
</evidence>
<feature type="repeat" description="ANK" evidence="3">
    <location>
        <begin position="102"/>
        <end position="134"/>
    </location>
</feature>
<protein>
    <submittedName>
        <fullName evidence="4">Ankyrin repeat-containing domain protein</fullName>
    </submittedName>
</protein>
<dbReference type="PRINTS" id="PR01415">
    <property type="entry name" value="ANKYRIN"/>
</dbReference>
<dbReference type="Pfam" id="PF12796">
    <property type="entry name" value="Ank_2"/>
    <property type="match status" value="3"/>
</dbReference>
<gene>
    <name evidence="4" type="ORF">QBC40DRAFT_272082</name>
</gene>
<organism evidence="4 5">
    <name type="scientific">Triangularia verruculosa</name>
    <dbReference type="NCBI Taxonomy" id="2587418"/>
    <lineage>
        <taxon>Eukaryota</taxon>
        <taxon>Fungi</taxon>
        <taxon>Dikarya</taxon>
        <taxon>Ascomycota</taxon>
        <taxon>Pezizomycotina</taxon>
        <taxon>Sordariomycetes</taxon>
        <taxon>Sordariomycetidae</taxon>
        <taxon>Sordariales</taxon>
        <taxon>Podosporaceae</taxon>
        <taxon>Triangularia</taxon>
    </lineage>
</organism>
<dbReference type="AlphaFoldDB" id="A0AAN7AZR3"/>
<proteinExistence type="predicted"/>
<evidence type="ECO:0000313" key="4">
    <source>
        <dbReference type="EMBL" id="KAK4204969.1"/>
    </source>
</evidence>
<feature type="repeat" description="ANK" evidence="3">
    <location>
        <begin position="4"/>
        <end position="36"/>
    </location>
</feature>
<dbReference type="EMBL" id="MU863879">
    <property type="protein sequence ID" value="KAK4204969.1"/>
    <property type="molecule type" value="Genomic_DNA"/>
</dbReference>
<dbReference type="InterPro" id="IPR002110">
    <property type="entry name" value="Ankyrin_rpt"/>
</dbReference>
<keyword evidence="5" id="KW-1185">Reference proteome</keyword>
<feature type="repeat" description="ANK" evidence="3">
    <location>
        <begin position="168"/>
        <end position="200"/>
    </location>
</feature>
<reference evidence="4" key="1">
    <citation type="journal article" date="2023" name="Mol. Phylogenet. Evol.">
        <title>Genome-scale phylogeny and comparative genomics of the fungal order Sordariales.</title>
        <authorList>
            <person name="Hensen N."/>
            <person name="Bonometti L."/>
            <person name="Westerberg I."/>
            <person name="Brannstrom I.O."/>
            <person name="Guillou S."/>
            <person name="Cros-Aarteil S."/>
            <person name="Calhoun S."/>
            <person name="Haridas S."/>
            <person name="Kuo A."/>
            <person name="Mondo S."/>
            <person name="Pangilinan J."/>
            <person name="Riley R."/>
            <person name="LaButti K."/>
            <person name="Andreopoulos B."/>
            <person name="Lipzen A."/>
            <person name="Chen C."/>
            <person name="Yan M."/>
            <person name="Daum C."/>
            <person name="Ng V."/>
            <person name="Clum A."/>
            <person name="Steindorff A."/>
            <person name="Ohm R.A."/>
            <person name="Martin F."/>
            <person name="Silar P."/>
            <person name="Natvig D.O."/>
            <person name="Lalanne C."/>
            <person name="Gautier V."/>
            <person name="Ament-Velasquez S.L."/>
            <person name="Kruys A."/>
            <person name="Hutchinson M.I."/>
            <person name="Powell A.J."/>
            <person name="Barry K."/>
            <person name="Miller A.N."/>
            <person name="Grigoriev I.V."/>
            <person name="Debuchy R."/>
            <person name="Gladieux P."/>
            <person name="Hiltunen Thoren M."/>
            <person name="Johannesson H."/>
        </authorList>
    </citation>
    <scope>NUCLEOTIDE SEQUENCE</scope>
    <source>
        <strain evidence="4">CBS 315.58</strain>
    </source>
</reference>
<dbReference type="InterPro" id="IPR036770">
    <property type="entry name" value="Ankyrin_rpt-contain_sf"/>
</dbReference>
<comment type="caution">
    <text evidence="4">The sequence shown here is derived from an EMBL/GenBank/DDBJ whole genome shotgun (WGS) entry which is preliminary data.</text>
</comment>
<evidence type="ECO:0000256" key="2">
    <source>
        <dbReference type="ARBA" id="ARBA00023043"/>
    </source>
</evidence>
<dbReference type="SUPFAM" id="SSF48403">
    <property type="entry name" value="Ankyrin repeat"/>
    <property type="match status" value="1"/>
</dbReference>
<keyword evidence="1" id="KW-0677">Repeat</keyword>
<dbReference type="PANTHER" id="PTHR24173:SF74">
    <property type="entry name" value="ANKYRIN REPEAT DOMAIN-CONTAINING PROTEIN 16"/>
    <property type="match status" value="1"/>
</dbReference>
<dbReference type="Proteomes" id="UP001303160">
    <property type="component" value="Unassembled WGS sequence"/>
</dbReference>
<reference evidence="4" key="2">
    <citation type="submission" date="2023-05" db="EMBL/GenBank/DDBJ databases">
        <authorList>
            <consortium name="Lawrence Berkeley National Laboratory"/>
            <person name="Steindorff A."/>
            <person name="Hensen N."/>
            <person name="Bonometti L."/>
            <person name="Westerberg I."/>
            <person name="Brannstrom I.O."/>
            <person name="Guillou S."/>
            <person name="Cros-Aarteil S."/>
            <person name="Calhoun S."/>
            <person name="Haridas S."/>
            <person name="Kuo A."/>
            <person name="Mondo S."/>
            <person name="Pangilinan J."/>
            <person name="Riley R."/>
            <person name="Labutti K."/>
            <person name="Andreopoulos B."/>
            <person name="Lipzen A."/>
            <person name="Chen C."/>
            <person name="Yanf M."/>
            <person name="Daum C."/>
            <person name="Ng V."/>
            <person name="Clum A."/>
            <person name="Ohm R."/>
            <person name="Martin F."/>
            <person name="Silar P."/>
            <person name="Natvig D."/>
            <person name="Lalanne C."/>
            <person name="Gautier V."/>
            <person name="Ament-Velasquez S.L."/>
            <person name="Kruys A."/>
            <person name="Hutchinson M.I."/>
            <person name="Powell A.J."/>
            <person name="Barry K."/>
            <person name="Miller A.N."/>
            <person name="Grigoriev I.V."/>
            <person name="Debuchy R."/>
            <person name="Gladieux P."/>
            <person name="Thoren M.H."/>
            <person name="Johannesson H."/>
        </authorList>
    </citation>
    <scope>NUCLEOTIDE SEQUENCE</scope>
    <source>
        <strain evidence="4">CBS 315.58</strain>
    </source>
</reference>
<feature type="repeat" description="ANK" evidence="3">
    <location>
        <begin position="69"/>
        <end position="101"/>
    </location>
</feature>
<dbReference type="PROSITE" id="PS50088">
    <property type="entry name" value="ANK_REPEAT"/>
    <property type="match status" value="5"/>
</dbReference>
<dbReference type="Gene3D" id="1.25.40.20">
    <property type="entry name" value="Ankyrin repeat-containing domain"/>
    <property type="match status" value="3"/>
</dbReference>
<name>A0AAN7AZR3_9PEZI</name>
<accession>A0AAN7AZR3</accession>
<dbReference type="PROSITE" id="PS50297">
    <property type="entry name" value="ANK_REP_REGION"/>
    <property type="match status" value="5"/>
</dbReference>
<feature type="repeat" description="ANK" evidence="3">
    <location>
        <begin position="135"/>
        <end position="167"/>
    </location>
</feature>
<evidence type="ECO:0000313" key="5">
    <source>
        <dbReference type="Proteomes" id="UP001303160"/>
    </source>
</evidence>
<dbReference type="SMART" id="SM00248">
    <property type="entry name" value="ANK"/>
    <property type="match status" value="7"/>
</dbReference>
<evidence type="ECO:0000256" key="1">
    <source>
        <dbReference type="ARBA" id="ARBA00022737"/>
    </source>
</evidence>
<dbReference type="PANTHER" id="PTHR24173">
    <property type="entry name" value="ANKYRIN REPEAT CONTAINING"/>
    <property type="match status" value="1"/>
</dbReference>
<sequence>MRPDGSTPLQSAAKGGHAQIVKSLCENGAWINDNLKYDMLGVAAGRGFYKLAEVLISLGSPLNAAYVYEHNSPLHHAAEAGHGDLVRLLMQQGADLEFRNADNHTALSLAARMKHIATIKQLHNQGADIDAISKCDYTPLIWAAERGHTQVIRTLLEAGANIEARTAFGQTALHLAAEFGQTAAAKVLLEHGANTKARDFEYFRTPLDWAATNGHVGVVKCCPPQASHPESSVV</sequence>
<keyword evidence="2 3" id="KW-0040">ANK repeat</keyword>